<dbReference type="EMBL" id="VSRR010007311">
    <property type="protein sequence ID" value="MPC46652.1"/>
    <property type="molecule type" value="Genomic_DNA"/>
</dbReference>
<accession>A0A5B7FJJ5</accession>
<name>A0A5B7FJJ5_PORTR</name>
<keyword evidence="3" id="KW-1185">Reference proteome</keyword>
<reference evidence="2 3" key="1">
    <citation type="submission" date="2019-05" db="EMBL/GenBank/DDBJ databases">
        <title>Another draft genome of Portunus trituberculatus and its Hox gene families provides insights of decapod evolution.</title>
        <authorList>
            <person name="Jeong J.-H."/>
            <person name="Song I."/>
            <person name="Kim S."/>
            <person name="Choi T."/>
            <person name="Kim D."/>
            <person name="Ryu S."/>
            <person name="Kim W."/>
        </authorList>
    </citation>
    <scope>NUCLEOTIDE SEQUENCE [LARGE SCALE GENOMIC DNA]</scope>
    <source>
        <tissue evidence="2">Muscle</tissue>
    </source>
</reference>
<evidence type="ECO:0000313" key="3">
    <source>
        <dbReference type="Proteomes" id="UP000324222"/>
    </source>
</evidence>
<dbReference type="AlphaFoldDB" id="A0A5B7FJJ5"/>
<gene>
    <name evidence="2" type="ORF">E2C01_040376</name>
</gene>
<feature type="region of interest" description="Disordered" evidence="1">
    <location>
        <begin position="1"/>
        <end position="27"/>
    </location>
</feature>
<sequence length="91" mass="9875">MPGAPGTSGSVYGGGVGDSHWSTMPGSRPITQEMEVGVWYTAPMPGSQTPFQDVEVGVCHTASMPGGQLTWIRRKRDHSMYFGGGVWYYYV</sequence>
<comment type="caution">
    <text evidence="2">The sequence shown here is derived from an EMBL/GenBank/DDBJ whole genome shotgun (WGS) entry which is preliminary data.</text>
</comment>
<feature type="compositionally biased region" description="Low complexity" evidence="1">
    <location>
        <begin position="1"/>
        <end position="10"/>
    </location>
</feature>
<organism evidence="2 3">
    <name type="scientific">Portunus trituberculatus</name>
    <name type="common">Swimming crab</name>
    <name type="synonym">Neptunus trituberculatus</name>
    <dbReference type="NCBI Taxonomy" id="210409"/>
    <lineage>
        <taxon>Eukaryota</taxon>
        <taxon>Metazoa</taxon>
        <taxon>Ecdysozoa</taxon>
        <taxon>Arthropoda</taxon>
        <taxon>Crustacea</taxon>
        <taxon>Multicrustacea</taxon>
        <taxon>Malacostraca</taxon>
        <taxon>Eumalacostraca</taxon>
        <taxon>Eucarida</taxon>
        <taxon>Decapoda</taxon>
        <taxon>Pleocyemata</taxon>
        <taxon>Brachyura</taxon>
        <taxon>Eubrachyura</taxon>
        <taxon>Portunoidea</taxon>
        <taxon>Portunidae</taxon>
        <taxon>Portuninae</taxon>
        <taxon>Portunus</taxon>
    </lineage>
</organism>
<protein>
    <submittedName>
        <fullName evidence="2">Uncharacterized protein</fullName>
    </submittedName>
</protein>
<proteinExistence type="predicted"/>
<evidence type="ECO:0000256" key="1">
    <source>
        <dbReference type="SAM" id="MobiDB-lite"/>
    </source>
</evidence>
<dbReference type="Proteomes" id="UP000324222">
    <property type="component" value="Unassembled WGS sequence"/>
</dbReference>
<evidence type="ECO:0000313" key="2">
    <source>
        <dbReference type="EMBL" id="MPC46652.1"/>
    </source>
</evidence>